<sequence>MKKNAFFVAELVSVIVLIASAVVYAMADARENSPLIIGLLAVAAVVGVVLLVKHFPYGEYIPFVLSLISVVVFIPLAFDEIGDVLSKINMNGLSASWIASAVLIVLSMVCTGVSTTVAAKD</sequence>
<dbReference type="EMBL" id="AAXG02000005">
    <property type="protein sequence ID" value="EDN01464.1"/>
    <property type="molecule type" value="Genomic_DNA"/>
</dbReference>
<keyword evidence="3" id="KW-1185">Reference proteome</keyword>
<protein>
    <submittedName>
        <fullName evidence="2">Uncharacterized protein</fullName>
    </submittedName>
</protein>
<name>A6NQW8_9FIRM</name>
<keyword evidence="1" id="KW-1133">Transmembrane helix</keyword>
<dbReference type="Proteomes" id="UP000003639">
    <property type="component" value="Unassembled WGS sequence"/>
</dbReference>
<feature type="transmembrane region" description="Helical" evidence="1">
    <location>
        <begin position="98"/>
        <end position="119"/>
    </location>
</feature>
<gene>
    <name evidence="2" type="ORF">BACCAP_00592</name>
</gene>
<reference evidence="2 3" key="1">
    <citation type="submission" date="2007-04" db="EMBL/GenBank/DDBJ databases">
        <authorList>
            <person name="Fulton L."/>
            <person name="Clifton S."/>
            <person name="Fulton B."/>
            <person name="Xu J."/>
            <person name="Minx P."/>
            <person name="Pepin K.H."/>
            <person name="Johnson M."/>
            <person name="Thiruvilangam P."/>
            <person name="Bhonagiri V."/>
            <person name="Nash W.E."/>
            <person name="Mardis E.R."/>
            <person name="Wilson R.K."/>
        </authorList>
    </citation>
    <scope>NUCLEOTIDE SEQUENCE [LARGE SCALE GENOMIC DNA]</scope>
    <source>
        <strain evidence="2 3">ATCC 29799</strain>
    </source>
</reference>
<proteinExistence type="predicted"/>
<keyword evidence="1" id="KW-0812">Transmembrane</keyword>
<feature type="transmembrane region" description="Helical" evidence="1">
    <location>
        <begin position="33"/>
        <end position="52"/>
    </location>
</feature>
<accession>A6NQW8</accession>
<comment type="caution">
    <text evidence="2">The sequence shown here is derived from an EMBL/GenBank/DDBJ whole genome shotgun (WGS) entry which is preliminary data.</text>
</comment>
<dbReference type="OrthoDB" id="10005233at2"/>
<evidence type="ECO:0000256" key="1">
    <source>
        <dbReference type="SAM" id="Phobius"/>
    </source>
</evidence>
<feature type="transmembrane region" description="Helical" evidence="1">
    <location>
        <begin position="59"/>
        <end position="78"/>
    </location>
</feature>
<evidence type="ECO:0000313" key="3">
    <source>
        <dbReference type="Proteomes" id="UP000003639"/>
    </source>
</evidence>
<keyword evidence="1" id="KW-0472">Membrane</keyword>
<organism evidence="2 3">
    <name type="scientific">Pseudoflavonifractor capillosus ATCC 29799</name>
    <dbReference type="NCBI Taxonomy" id="411467"/>
    <lineage>
        <taxon>Bacteria</taxon>
        <taxon>Bacillati</taxon>
        <taxon>Bacillota</taxon>
        <taxon>Clostridia</taxon>
        <taxon>Eubacteriales</taxon>
        <taxon>Oscillospiraceae</taxon>
        <taxon>Pseudoflavonifractor</taxon>
    </lineage>
</organism>
<dbReference type="AlphaFoldDB" id="A6NQW8"/>
<dbReference type="RefSeq" id="WP_006571145.1">
    <property type="nucleotide sequence ID" value="NZ_AAXG02000005.1"/>
</dbReference>
<evidence type="ECO:0000313" key="2">
    <source>
        <dbReference type="EMBL" id="EDN01464.1"/>
    </source>
</evidence>
<dbReference type="STRING" id="411467.BACCAP_00592"/>
<feature type="transmembrane region" description="Helical" evidence="1">
    <location>
        <begin position="7"/>
        <end position="27"/>
    </location>
</feature>
<reference evidence="2 3" key="2">
    <citation type="submission" date="2007-06" db="EMBL/GenBank/DDBJ databases">
        <title>Draft genome sequence of Pseudoflavonifractor capillosus ATCC 29799.</title>
        <authorList>
            <person name="Sudarsanam P."/>
            <person name="Ley R."/>
            <person name="Guruge J."/>
            <person name="Turnbaugh P.J."/>
            <person name="Mahowald M."/>
            <person name="Liep D."/>
            <person name="Gordon J."/>
        </authorList>
    </citation>
    <scope>NUCLEOTIDE SEQUENCE [LARGE SCALE GENOMIC DNA]</scope>
    <source>
        <strain evidence="2 3">ATCC 29799</strain>
    </source>
</reference>